<reference evidence="2 3" key="1">
    <citation type="submission" date="2017-04" db="EMBL/GenBank/DDBJ databases">
        <title>Draft Aigarchaeota genome from a New Zealand hot spring.</title>
        <authorList>
            <person name="Reysenbach A.-L."/>
            <person name="Donaho J.A."/>
            <person name="Gerhart J."/>
            <person name="Kelley J.F."/>
            <person name="Kouba K."/>
            <person name="Podar M."/>
            <person name="Stott M."/>
        </authorList>
    </citation>
    <scope>NUCLEOTIDE SEQUENCE [LARGE SCALE GENOMIC DNA]</scope>
    <source>
        <strain evidence="2">NZ13_MG1</strain>
    </source>
</reference>
<organism evidence="2 3">
    <name type="scientific">Candidatus Terraquivivens tikiterensis</name>
    <dbReference type="NCBI Taxonomy" id="1980982"/>
    <lineage>
        <taxon>Archaea</taxon>
        <taxon>Nitrososphaerota</taxon>
        <taxon>Candidatus Wolframiiraptoraceae</taxon>
        <taxon>Candidatus Terraquivivens</taxon>
    </lineage>
</organism>
<dbReference type="Proteomes" id="UP000244066">
    <property type="component" value="Unassembled WGS sequence"/>
</dbReference>
<protein>
    <recommendedName>
        <fullName evidence="1">HEPN domain-containing protein</fullName>
    </recommendedName>
</protein>
<dbReference type="Gene3D" id="1.20.120.330">
    <property type="entry name" value="Nucleotidyltransferases domain 2"/>
    <property type="match status" value="1"/>
</dbReference>
<feature type="domain" description="HEPN" evidence="1">
    <location>
        <begin position="1"/>
        <end position="90"/>
    </location>
</feature>
<accession>A0A2R7Y1S2</accession>
<proteinExistence type="predicted"/>
<evidence type="ECO:0000313" key="3">
    <source>
        <dbReference type="Proteomes" id="UP000244066"/>
    </source>
</evidence>
<comment type="caution">
    <text evidence="2">The sequence shown here is derived from an EMBL/GenBank/DDBJ whole genome shotgun (WGS) entry which is preliminary data.</text>
</comment>
<sequence>MRMAKETIKSAKGDLERKDYSWACFKAQQSGEFAIKALLRGLEAYGHSSSKLLLKISEKLDTLSIMDEAKTLDKYYTNGCPEKPRALALG</sequence>
<dbReference type="PROSITE" id="PS50910">
    <property type="entry name" value="HEPN"/>
    <property type="match status" value="1"/>
</dbReference>
<evidence type="ECO:0000259" key="1">
    <source>
        <dbReference type="PROSITE" id="PS50910"/>
    </source>
</evidence>
<dbReference type="InterPro" id="IPR007842">
    <property type="entry name" value="HEPN_dom"/>
</dbReference>
<dbReference type="EMBL" id="NDWU01000016">
    <property type="protein sequence ID" value="PUA31495.1"/>
    <property type="molecule type" value="Genomic_DNA"/>
</dbReference>
<evidence type="ECO:0000313" key="2">
    <source>
        <dbReference type="EMBL" id="PUA31495.1"/>
    </source>
</evidence>
<dbReference type="AlphaFoldDB" id="A0A2R7Y1S2"/>
<dbReference type="SUPFAM" id="SSF81593">
    <property type="entry name" value="Nucleotidyltransferase substrate binding subunit/domain"/>
    <property type="match status" value="1"/>
</dbReference>
<name>A0A2R7Y1S2_9ARCH</name>
<dbReference type="Pfam" id="PF05168">
    <property type="entry name" value="HEPN"/>
    <property type="match status" value="1"/>
</dbReference>
<dbReference type="SMART" id="SM00748">
    <property type="entry name" value="HEPN"/>
    <property type="match status" value="1"/>
</dbReference>
<gene>
    <name evidence="2" type="ORF">B9J98_05960</name>
</gene>